<dbReference type="RefSeq" id="WP_130424386.1">
    <property type="nucleotide sequence ID" value="NZ_SHKW01000003.1"/>
</dbReference>
<comment type="cofactor">
    <cofactor evidence="2">
        <name>Mg(2+)</name>
        <dbReference type="ChEBI" id="CHEBI:18420"/>
    </cofactor>
</comment>
<dbReference type="SUPFAM" id="SSF53098">
    <property type="entry name" value="Ribonuclease H-like"/>
    <property type="match status" value="1"/>
</dbReference>
<dbReference type="GO" id="GO:0003676">
    <property type="term" value="F:nucleic acid binding"/>
    <property type="evidence" value="ECO:0007669"/>
    <property type="project" value="InterPro"/>
</dbReference>
<dbReference type="PROSITE" id="PS50879">
    <property type="entry name" value="RNASE_H_1"/>
    <property type="match status" value="1"/>
</dbReference>
<gene>
    <name evidence="12" type="ORF">BDD14_5931</name>
</gene>
<reference evidence="12 13" key="1">
    <citation type="submission" date="2019-02" db="EMBL/GenBank/DDBJ databases">
        <title>Genomic Encyclopedia of Archaeal and Bacterial Type Strains, Phase II (KMG-II): from individual species to whole genera.</title>
        <authorList>
            <person name="Goeker M."/>
        </authorList>
    </citation>
    <scope>NUCLEOTIDE SEQUENCE [LARGE SCALE GENOMIC DNA]</scope>
    <source>
        <strain evidence="12 13">DSM 18101</strain>
    </source>
</reference>
<evidence type="ECO:0000256" key="1">
    <source>
        <dbReference type="ARBA" id="ARBA00000077"/>
    </source>
</evidence>
<dbReference type="Pfam" id="PF00075">
    <property type="entry name" value="RNase_H"/>
    <property type="match status" value="1"/>
</dbReference>
<name>A0A4Q7YFS6_9BACT</name>
<accession>A0A4Q7YFS6</accession>
<dbReference type="InterPro" id="IPR036397">
    <property type="entry name" value="RNaseH_sf"/>
</dbReference>
<evidence type="ECO:0000256" key="8">
    <source>
        <dbReference type="ARBA" id="ARBA00022759"/>
    </source>
</evidence>
<dbReference type="InterPro" id="IPR022892">
    <property type="entry name" value="RNaseHI"/>
</dbReference>
<comment type="catalytic activity">
    <reaction evidence="1">
        <text>Endonucleolytic cleavage to 5'-phosphomonoester.</text>
        <dbReference type="EC" id="3.1.26.4"/>
    </reaction>
</comment>
<keyword evidence="13" id="KW-1185">Reference proteome</keyword>
<comment type="subunit">
    <text evidence="4">Monomer.</text>
</comment>
<dbReference type="InterPro" id="IPR012337">
    <property type="entry name" value="RNaseH-like_sf"/>
</dbReference>
<dbReference type="CDD" id="cd09278">
    <property type="entry name" value="RNase_HI_prokaryote_like"/>
    <property type="match status" value="1"/>
</dbReference>
<dbReference type="InterPro" id="IPR050092">
    <property type="entry name" value="RNase_H"/>
</dbReference>
<proteinExistence type="inferred from homology"/>
<dbReference type="InterPro" id="IPR002156">
    <property type="entry name" value="RNaseH_domain"/>
</dbReference>
<dbReference type="GO" id="GO:0004523">
    <property type="term" value="F:RNA-DNA hybrid ribonuclease activity"/>
    <property type="evidence" value="ECO:0007669"/>
    <property type="project" value="UniProtKB-EC"/>
</dbReference>
<feature type="domain" description="RNase H type-1" evidence="11">
    <location>
        <begin position="1"/>
        <end position="142"/>
    </location>
</feature>
<dbReference type="Gene3D" id="3.30.420.10">
    <property type="entry name" value="Ribonuclease H-like superfamily/Ribonuclease H"/>
    <property type="match status" value="1"/>
</dbReference>
<dbReference type="EC" id="3.1.26.4" evidence="5"/>
<evidence type="ECO:0000256" key="2">
    <source>
        <dbReference type="ARBA" id="ARBA00001946"/>
    </source>
</evidence>
<keyword evidence="10" id="KW-0460">Magnesium</keyword>
<dbReference type="Proteomes" id="UP000292958">
    <property type="component" value="Unassembled WGS sequence"/>
</dbReference>
<dbReference type="PANTHER" id="PTHR10642">
    <property type="entry name" value="RIBONUCLEASE H1"/>
    <property type="match status" value="1"/>
</dbReference>
<keyword evidence="7" id="KW-0479">Metal-binding</keyword>
<evidence type="ECO:0000313" key="12">
    <source>
        <dbReference type="EMBL" id="RZU35175.1"/>
    </source>
</evidence>
<evidence type="ECO:0000256" key="4">
    <source>
        <dbReference type="ARBA" id="ARBA00011245"/>
    </source>
</evidence>
<dbReference type="AlphaFoldDB" id="A0A4Q7YFS6"/>
<dbReference type="OrthoDB" id="7845843at2"/>
<evidence type="ECO:0000256" key="6">
    <source>
        <dbReference type="ARBA" id="ARBA00022722"/>
    </source>
</evidence>
<protein>
    <recommendedName>
        <fullName evidence="5">ribonuclease H</fullName>
        <ecNumber evidence="5">3.1.26.4</ecNumber>
    </recommendedName>
</protein>
<comment type="caution">
    <text evidence="12">The sequence shown here is derived from an EMBL/GenBank/DDBJ whole genome shotgun (WGS) entry which is preliminary data.</text>
</comment>
<evidence type="ECO:0000256" key="10">
    <source>
        <dbReference type="ARBA" id="ARBA00022842"/>
    </source>
</evidence>
<evidence type="ECO:0000256" key="5">
    <source>
        <dbReference type="ARBA" id="ARBA00012180"/>
    </source>
</evidence>
<evidence type="ECO:0000256" key="3">
    <source>
        <dbReference type="ARBA" id="ARBA00005300"/>
    </source>
</evidence>
<evidence type="ECO:0000259" key="11">
    <source>
        <dbReference type="PROSITE" id="PS50879"/>
    </source>
</evidence>
<dbReference type="EMBL" id="SHKW01000003">
    <property type="protein sequence ID" value="RZU35175.1"/>
    <property type="molecule type" value="Genomic_DNA"/>
</dbReference>
<keyword evidence="6" id="KW-0540">Nuclease</keyword>
<dbReference type="PANTHER" id="PTHR10642:SF26">
    <property type="entry name" value="RIBONUCLEASE H1"/>
    <property type="match status" value="1"/>
</dbReference>
<comment type="similarity">
    <text evidence="3">Belongs to the RNase H family.</text>
</comment>
<organism evidence="12 13">
    <name type="scientific">Edaphobacter modestus</name>
    <dbReference type="NCBI Taxonomy" id="388466"/>
    <lineage>
        <taxon>Bacteria</taxon>
        <taxon>Pseudomonadati</taxon>
        <taxon>Acidobacteriota</taxon>
        <taxon>Terriglobia</taxon>
        <taxon>Terriglobales</taxon>
        <taxon>Acidobacteriaceae</taxon>
        <taxon>Edaphobacter</taxon>
    </lineage>
</organism>
<dbReference type="GO" id="GO:0046872">
    <property type="term" value="F:metal ion binding"/>
    <property type="evidence" value="ECO:0007669"/>
    <property type="project" value="UniProtKB-KW"/>
</dbReference>
<evidence type="ECO:0000256" key="7">
    <source>
        <dbReference type="ARBA" id="ARBA00022723"/>
    </source>
</evidence>
<keyword evidence="9" id="KW-0378">Hydrolase</keyword>
<sequence>MTNIVRIFTDGSAIGNRGPGGWGAVVIEGSKRREMSGALPWATISEMELLAAVEALRSIPPGTRVELHSDSELLIHGMRGFVFRWRSQGWRNRRGSPLHHRDLWTQLIDLDVQLRIRWKWLRGHNGHPLQCRADALAYSAARSLVITQRLAA</sequence>
<keyword evidence="8" id="KW-0255">Endonuclease</keyword>
<evidence type="ECO:0000313" key="13">
    <source>
        <dbReference type="Proteomes" id="UP000292958"/>
    </source>
</evidence>
<evidence type="ECO:0000256" key="9">
    <source>
        <dbReference type="ARBA" id="ARBA00022801"/>
    </source>
</evidence>
<dbReference type="GO" id="GO:0043137">
    <property type="term" value="P:DNA replication, removal of RNA primer"/>
    <property type="evidence" value="ECO:0007669"/>
    <property type="project" value="TreeGrafter"/>
</dbReference>